<proteinExistence type="predicted"/>
<gene>
    <name evidence="1" type="ORF">F4820DRAFT_453897</name>
</gene>
<comment type="caution">
    <text evidence="1">The sequence shown here is derived from an EMBL/GenBank/DDBJ whole genome shotgun (WGS) entry which is preliminary data.</text>
</comment>
<dbReference type="EMBL" id="MU393635">
    <property type="protein sequence ID" value="KAI4859412.1"/>
    <property type="molecule type" value="Genomic_DNA"/>
</dbReference>
<evidence type="ECO:0000313" key="2">
    <source>
        <dbReference type="Proteomes" id="UP001497700"/>
    </source>
</evidence>
<sequence length="2341" mass="254075">MENLQFDSPEPIAIIGIGCNLPGRVRCPTDLWNLVMSKGIANSARVPKSRFDIDAYLHPSNERPGSFNVSGGYFLDENPEDFDPGLFKLSPVEAMWMDPQQRKLLEVVYEAIESSGNTLDQVAGQMTGCFVGSFTFDFQHIAAKETDFRNPYMATGGDTGMLGSRIGYIFDFKGPCLMVNTACSSSLYALDLACKAISSGECDSAIVGGVNLNLHIDQHMNTAKLGVLSPTNQCHSFDESADGYGRAEGVGALYIKSLSAAMKNGDPIRAVIRSTATGSSGRCSDGMIYPSKDGQAEVMSLAYKLGNLNPEDTSYVECHGTGTPVGDPIEVAAVQRAMGSTRHIASPILIGSIKPNFGHSEAASSMATLVKATLALESGIIPPTAGISTLNKSIPWNECNVKVVREATTFPPLMRCRRIGVSASGYGGTNSHAILESIDSVAPGYRRHVSMFDVAKQSINGVSREKPTTISRPHLLLFSAHDTPTLKNNLARYASHCRVANPLDLAFTLGVHRTKFPHRTFAICHEDTIEATITAAAADIIPAPAEAAMPAFVFTGQGAQWPRMGALLLQTYPSVLQTIQRLDRHLSELREFPPSWTIEEILSDTEEKTDIHRPEYSQPLCTAIQIALVDLLARWGVRPVATVGHSSGEIAAAYAAGRISAEGAITAAYFRGKAAASLRSDGAMLAVGLGTDAASRYIEQAGVQGRVVVACDNSPNSATLSGDQMAIMKLKNLFDTEMVFARLLKTNGRAYHSHHMEEAAALYLEYLKDQPGSRIGSRKVSMYSTVTGTKMDDSVDIIPDTYWVENLSSTVRFHQGVQSMLSQQTEINSLIEIGPHPVLIGSLHQICQSISKANMVFLPTLKRKGNDVEQMLSLAGNLWARDAPIDIKAVTGIETLSKDGAVIETRTGSLLVDLPPYQWTYQKSFWAESRLSKEQRGLKEPRHDILGRRVIGASPFEPVWRNVLRRKDLPWLAQHQPGGEVMLPGAGYLALAIEAITQINATRAVPLDIKSYTLRDVVISNATVVPDDEAGTETLFRLQPVGGKAEIPGQEKASRWYQFSTSCCTYGTWKETASGKIALNMKDQSTQKPRKLAPTTIRRDYAEWLVKYQNIGIDLGPAFHHIRSVYTDGRTNIARGDMGIGQECRLMEAESRYVLHPTVLDACIQLCLVSTHQGKLEGVRYGTIPTHFGEVTVFPPSADQLESTCLIQSWMTEAGNRAYISDYQLVSPDGSLLVDVSRCRNLVYSSAVPPEMRGHLERDLYTKLDWKIDADYLDWANNAGVLASHSLATIADILLHKDPALRTLCMDESLVPSLLATRPALSMTIAVASPEARDALTAEYSEYEGLTFVESNFTCAGSPEAKNQYNLVIFPDITKYNNDLLQSVVDKMAPNSRILTCDSTVEYDLAIKTKVQQLSPGIAILRPTAKLDIVVNGVHPHEGDSVLLVSLDEPVSLHSEISAKLTSEGWTVHSQPLTSLHLVGGEQVILLIDIDDPFLIQLNEEQLNSLVNLTESAASITWVTRGGLLTGDRPEFGMTLGAARTIRKEKGTLDIVTVDFDNETASGDSVANLLADIMQRQRKKGRNGETEYYIKDGVVYISRLASYSDLNRQFVSDSGETLSFSQRDRPALEARYVEGKVVFEQNVEKVIEPLAPDGVEVHVAAVGLTTFDGSDDAEFLSHEMAGTVTRVGAEVKHLTPGTKVVGFAFDKLATFQHTCASLVQPLPPDSSLIEAATLPSASFSSVYALEELARVGPDENVVIIDDIGAVGLLAIQLCRILKANAIVVTGSTATESICRNGLLASENVVRGDHPLHEKLNLATAGKGIDVLLCSTTTDEMMVTEYGHMLAPFARVVTVGRPGDGKLEFTGLPFDTKALSLFHFDPVNVIQLRPQIATRILRRCVELYCTGQIKPVLPVVTKMPSQVNEVIQSIPNDLGSGNCVISYDDSATFKAIPSRTPLKFSGDATYLMIGCLGGLGRQIALWMAQKGAKHMTFISRSGADSPAAAETVKILRGEGVDVLVLRANIAQSGELASALAKIDPVTPIRGVLNAAGIFNDKIFSNMTIDAWQNVVDAKVKGCLNLHDALKDEQLDFFVMTGTIASVLGSAGQSNYSAANAFLDSLACHRRCRGLPAVSLILPAIFGIGHISERAELKQMVESKGTYGIQEKEMLDGFEVAMTSQRDLPPDVDHICVGIQPRAFGRAVAKAGIHVPWKDDPRLNWIGLAASQQGPGGISDAGGRGTSPESVMAAIQQAINKEDAVKVATIGLVRRLARVLMLDEESIDATRESVSSLGLDSMIGTEFRNWIFREFKFNIPFQQLLGGNFTLSDLAEMLYEKISAMKT</sequence>
<organism evidence="1 2">
    <name type="scientific">Hypoxylon rubiginosum</name>
    <dbReference type="NCBI Taxonomy" id="110542"/>
    <lineage>
        <taxon>Eukaryota</taxon>
        <taxon>Fungi</taxon>
        <taxon>Dikarya</taxon>
        <taxon>Ascomycota</taxon>
        <taxon>Pezizomycotina</taxon>
        <taxon>Sordariomycetes</taxon>
        <taxon>Xylariomycetidae</taxon>
        <taxon>Xylariales</taxon>
        <taxon>Hypoxylaceae</taxon>
        <taxon>Hypoxylon</taxon>
    </lineage>
</organism>
<evidence type="ECO:0000313" key="1">
    <source>
        <dbReference type="EMBL" id="KAI4859412.1"/>
    </source>
</evidence>
<protein>
    <submittedName>
        <fullName evidence="1">Polyketide synthase</fullName>
    </submittedName>
</protein>
<reference evidence="1 2" key="1">
    <citation type="journal article" date="2022" name="New Phytol.">
        <title>Ecological generalism drives hyperdiversity of secondary metabolite gene clusters in xylarialean endophytes.</title>
        <authorList>
            <person name="Franco M.E.E."/>
            <person name="Wisecaver J.H."/>
            <person name="Arnold A.E."/>
            <person name="Ju Y.M."/>
            <person name="Slot J.C."/>
            <person name="Ahrendt S."/>
            <person name="Moore L.P."/>
            <person name="Eastman K.E."/>
            <person name="Scott K."/>
            <person name="Konkel Z."/>
            <person name="Mondo S.J."/>
            <person name="Kuo A."/>
            <person name="Hayes R.D."/>
            <person name="Haridas S."/>
            <person name="Andreopoulos B."/>
            <person name="Riley R."/>
            <person name="LaButti K."/>
            <person name="Pangilinan J."/>
            <person name="Lipzen A."/>
            <person name="Amirebrahimi M."/>
            <person name="Yan J."/>
            <person name="Adam C."/>
            <person name="Keymanesh K."/>
            <person name="Ng V."/>
            <person name="Louie K."/>
            <person name="Northen T."/>
            <person name="Drula E."/>
            <person name="Henrissat B."/>
            <person name="Hsieh H.M."/>
            <person name="Youens-Clark K."/>
            <person name="Lutzoni F."/>
            <person name="Miadlikowska J."/>
            <person name="Eastwood D.C."/>
            <person name="Hamelin R.C."/>
            <person name="Grigoriev I.V."/>
            <person name="U'Ren J.M."/>
        </authorList>
    </citation>
    <scope>NUCLEOTIDE SEQUENCE [LARGE SCALE GENOMIC DNA]</scope>
    <source>
        <strain evidence="1 2">CBS 119005</strain>
    </source>
</reference>
<accession>A0ACB9YJR0</accession>
<dbReference type="Proteomes" id="UP001497700">
    <property type="component" value="Unassembled WGS sequence"/>
</dbReference>
<keyword evidence="2" id="KW-1185">Reference proteome</keyword>
<name>A0ACB9YJR0_9PEZI</name>